<keyword evidence="3" id="KW-1185">Reference proteome</keyword>
<keyword evidence="1" id="KW-0433">Leucine-rich repeat</keyword>
<dbReference type="PaxDb" id="4097-A0A1S4A542"/>
<dbReference type="InterPro" id="IPR055414">
    <property type="entry name" value="LRR_R13L4/SHOC2-like"/>
</dbReference>
<name>A0A1S4A542_TOBAC</name>
<dbReference type="STRING" id="4097.A0A1S4A542"/>
<dbReference type="KEGG" id="nta:107793856"/>
<dbReference type="Proteomes" id="UP000790787">
    <property type="component" value="Chromosome 17"/>
</dbReference>
<dbReference type="OrthoDB" id="2187496at2759"/>
<organism evidence="3 4">
    <name type="scientific">Nicotiana tabacum</name>
    <name type="common">Common tobacco</name>
    <dbReference type="NCBI Taxonomy" id="4097"/>
    <lineage>
        <taxon>Eukaryota</taxon>
        <taxon>Viridiplantae</taxon>
        <taxon>Streptophyta</taxon>
        <taxon>Embryophyta</taxon>
        <taxon>Tracheophyta</taxon>
        <taxon>Spermatophyta</taxon>
        <taxon>Magnoliopsida</taxon>
        <taxon>eudicotyledons</taxon>
        <taxon>Gunneridae</taxon>
        <taxon>Pentapetalae</taxon>
        <taxon>asterids</taxon>
        <taxon>lamiids</taxon>
        <taxon>Solanales</taxon>
        <taxon>Solanaceae</taxon>
        <taxon>Nicotianoideae</taxon>
        <taxon>Nicotianeae</taxon>
        <taxon>Nicotiana</taxon>
    </lineage>
</organism>
<reference evidence="4" key="2">
    <citation type="submission" date="2025-08" db="UniProtKB">
        <authorList>
            <consortium name="RefSeq"/>
        </authorList>
    </citation>
    <scope>IDENTIFICATION</scope>
    <source>
        <tissue evidence="4">Leaf</tissue>
    </source>
</reference>
<evidence type="ECO:0000313" key="3">
    <source>
        <dbReference type="Proteomes" id="UP000790787"/>
    </source>
</evidence>
<dbReference type="RefSeq" id="XP_016471787.2">
    <property type="nucleotide sequence ID" value="XM_016616301.2"/>
</dbReference>
<dbReference type="Pfam" id="PF23598">
    <property type="entry name" value="LRR_14"/>
    <property type="match status" value="1"/>
</dbReference>
<dbReference type="SMART" id="SM00369">
    <property type="entry name" value="LRR_TYP"/>
    <property type="match status" value="5"/>
</dbReference>
<proteinExistence type="predicted"/>
<evidence type="ECO:0000256" key="2">
    <source>
        <dbReference type="ARBA" id="ARBA00022737"/>
    </source>
</evidence>
<dbReference type="Pfam" id="PF13855">
    <property type="entry name" value="LRR_8"/>
    <property type="match status" value="1"/>
</dbReference>
<dbReference type="GeneID" id="107793856"/>
<dbReference type="SUPFAM" id="SSF54236">
    <property type="entry name" value="Ubiquitin-like"/>
    <property type="match status" value="1"/>
</dbReference>
<dbReference type="SMART" id="SM00364">
    <property type="entry name" value="LRR_BAC"/>
    <property type="match status" value="4"/>
</dbReference>
<dbReference type="InterPro" id="IPR001611">
    <property type="entry name" value="Leu-rich_rpt"/>
</dbReference>
<gene>
    <name evidence="4" type="primary">LOC107793856</name>
</gene>
<dbReference type="SUPFAM" id="SSF52058">
    <property type="entry name" value="L domain-like"/>
    <property type="match status" value="1"/>
</dbReference>
<dbReference type="InterPro" id="IPR032675">
    <property type="entry name" value="LRR_dom_sf"/>
</dbReference>
<dbReference type="InterPro" id="IPR029071">
    <property type="entry name" value="Ubiquitin-like_domsf"/>
</dbReference>
<dbReference type="GO" id="GO:0035556">
    <property type="term" value="P:intracellular signal transduction"/>
    <property type="evidence" value="ECO:0000318"/>
    <property type="project" value="GO_Central"/>
</dbReference>
<dbReference type="InterPro" id="IPR050216">
    <property type="entry name" value="LRR_domain-containing"/>
</dbReference>
<dbReference type="PANTHER" id="PTHR48051">
    <property type="match status" value="1"/>
</dbReference>
<dbReference type="Pfam" id="PF00240">
    <property type="entry name" value="ubiquitin"/>
    <property type="match status" value="1"/>
</dbReference>
<dbReference type="GO" id="GO:0006952">
    <property type="term" value="P:defense response"/>
    <property type="evidence" value="ECO:0007669"/>
    <property type="project" value="UniProtKB-ARBA"/>
</dbReference>
<dbReference type="PANTHER" id="PTHR48051:SF1">
    <property type="entry name" value="RAS SUPPRESSOR PROTEIN 1"/>
    <property type="match status" value="1"/>
</dbReference>
<sequence>MEKQNKEMEKQGKSDTDNGSTITVTVKFSGRSLPVEISDESTVKDLKSLLQPLTNVLPRGQKLIFKGKVLVDEMTLKSSEVLNGAKIMLMATQGLHQGDGPIRKEAFTLPSMRMPEATRPKRDVPQAPILKSQLERWKATGVIALSECNLKALPDEVLTCGPSARVLDLSHNLIQHIPAGINSLSSLQKLILNGNEIMDNSLSWEGLASLKSLMVLSLNQNNIATLPPEIGALTSLRQLYVAHNKLTCLPSEIGLLTDLEVLKVNNNRIHTIPESIGGCASLIEVDFSSNLLVELPETIDKLKDLKALYLKNNGLKSLPSSIFKLCTELSILDLHGTEITMDVLRQLEGWENFDERRRSKHQKQLEFRVISSAKFDEGADKS</sequence>
<dbReference type="PROSITE" id="PS51450">
    <property type="entry name" value="LRR"/>
    <property type="match status" value="3"/>
</dbReference>
<dbReference type="SMR" id="A0A1S4A542"/>
<dbReference type="PROSITE" id="PS50053">
    <property type="entry name" value="UBIQUITIN_2"/>
    <property type="match status" value="1"/>
</dbReference>
<keyword evidence="2" id="KW-0677">Repeat</keyword>
<dbReference type="GO" id="GO:0051707">
    <property type="term" value="P:response to other organism"/>
    <property type="evidence" value="ECO:0007669"/>
    <property type="project" value="UniProtKB-ARBA"/>
</dbReference>
<dbReference type="Gene3D" id="3.10.20.90">
    <property type="entry name" value="Phosphatidylinositol 3-kinase Catalytic Subunit, Chain A, domain 1"/>
    <property type="match status" value="1"/>
</dbReference>
<dbReference type="AlphaFoldDB" id="A0A1S4A542"/>
<dbReference type="Gene3D" id="3.80.10.10">
    <property type="entry name" value="Ribonuclease Inhibitor"/>
    <property type="match status" value="2"/>
</dbReference>
<dbReference type="InterPro" id="IPR003591">
    <property type="entry name" value="Leu-rich_rpt_typical-subtyp"/>
</dbReference>
<dbReference type="InterPro" id="IPR000626">
    <property type="entry name" value="Ubiquitin-like_dom"/>
</dbReference>
<dbReference type="RefSeq" id="XP_016471787.1">
    <property type="nucleotide sequence ID" value="XM_016616301.1"/>
</dbReference>
<protein>
    <submittedName>
        <fullName evidence="4">LRR repeats and ubiquitin-like domain-containing protein At2g30105</fullName>
    </submittedName>
</protein>
<accession>A0A1S4A542</accession>
<dbReference type="SMART" id="SM00213">
    <property type="entry name" value="UBQ"/>
    <property type="match status" value="1"/>
</dbReference>
<dbReference type="OMA" id="QFEGWED"/>
<evidence type="ECO:0000313" key="4">
    <source>
        <dbReference type="RefSeq" id="XP_016471787.2"/>
    </source>
</evidence>
<reference evidence="3" key="1">
    <citation type="journal article" date="2014" name="Nat. Commun.">
        <title>The tobacco genome sequence and its comparison with those of tomato and potato.</title>
        <authorList>
            <person name="Sierro N."/>
            <person name="Battey J.N."/>
            <person name="Ouadi S."/>
            <person name="Bakaher N."/>
            <person name="Bovet L."/>
            <person name="Willig A."/>
            <person name="Goepfert S."/>
            <person name="Peitsch M.C."/>
            <person name="Ivanov N.V."/>
        </authorList>
    </citation>
    <scope>NUCLEOTIDE SEQUENCE [LARGE SCALE GENOMIC DNA]</scope>
</reference>
<evidence type="ECO:0000256" key="1">
    <source>
        <dbReference type="ARBA" id="ARBA00022614"/>
    </source>
</evidence>